<dbReference type="InterPro" id="IPR001841">
    <property type="entry name" value="Znf_RING"/>
</dbReference>
<reference evidence="17" key="1">
    <citation type="submission" date="2025-08" db="UniProtKB">
        <authorList>
            <consortium name="RefSeq"/>
        </authorList>
    </citation>
    <scope>IDENTIFICATION</scope>
    <source>
        <tissue evidence="17">Tentacle</tissue>
    </source>
</reference>
<dbReference type="InParanoid" id="A0A6P8HHM9"/>
<evidence type="ECO:0000256" key="5">
    <source>
        <dbReference type="ARBA" id="ARBA00022771"/>
    </source>
</evidence>
<feature type="domain" description="RING-type" evidence="14">
    <location>
        <begin position="135"/>
        <end position="180"/>
    </location>
</feature>
<feature type="transmembrane region" description="Helical" evidence="12">
    <location>
        <begin position="236"/>
        <end position="257"/>
    </location>
</feature>
<dbReference type="InterPro" id="IPR011016">
    <property type="entry name" value="Znf_RING-CH"/>
</dbReference>
<dbReference type="PROSITE" id="PS51292">
    <property type="entry name" value="ZF_RING_CH"/>
    <property type="match status" value="1"/>
</dbReference>
<dbReference type="Proteomes" id="UP000515163">
    <property type="component" value="Unplaced"/>
</dbReference>
<keyword evidence="16" id="KW-1185">Reference proteome</keyword>
<evidence type="ECO:0000259" key="14">
    <source>
        <dbReference type="PROSITE" id="PS50089"/>
    </source>
</evidence>
<keyword evidence="4" id="KW-0479">Metal-binding</keyword>
<keyword evidence="2" id="KW-0808">Transferase</keyword>
<evidence type="ECO:0000256" key="11">
    <source>
        <dbReference type="SAM" id="MobiDB-lite"/>
    </source>
</evidence>
<evidence type="ECO:0000256" key="12">
    <source>
        <dbReference type="SAM" id="Phobius"/>
    </source>
</evidence>
<feature type="transmembrane region" description="Helical" evidence="12">
    <location>
        <begin position="205"/>
        <end position="224"/>
    </location>
</feature>
<feature type="signal peptide" evidence="13">
    <location>
        <begin position="1"/>
        <end position="19"/>
    </location>
</feature>
<comment type="subcellular location">
    <subcellularLocation>
        <location evidence="1">Membrane</location>
        <topology evidence="1">Multi-pass membrane protein</topology>
    </subcellularLocation>
</comment>
<keyword evidence="13" id="KW-0732">Signal</keyword>
<evidence type="ECO:0000256" key="2">
    <source>
        <dbReference type="ARBA" id="ARBA00022679"/>
    </source>
</evidence>
<dbReference type="GO" id="GO:0004842">
    <property type="term" value="F:ubiquitin-protein transferase activity"/>
    <property type="evidence" value="ECO:0007669"/>
    <property type="project" value="TreeGrafter"/>
</dbReference>
<keyword evidence="3 12" id="KW-0812">Transmembrane</keyword>
<evidence type="ECO:0000256" key="3">
    <source>
        <dbReference type="ARBA" id="ARBA00022692"/>
    </source>
</evidence>
<evidence type="ECO:0000256" key="4">
    <source>
        <dbReference type="ARBA" id="ARBA00022723"/>
    </source>
</evidence>
<organism evidence="16 17">
    <name type="scientific">Actinia tenebrosa</name>
    <name type="common">Australian red waratah sea anemone</name>
    <dbReference type="NCBI Taxonomy" id="6105"/>
    <lineage>
        <taxon>Eukaryota</taxon>
        <taxon>Metazoa</taxon>
        <taxon>Cnidaria</taxon>
        <taxon>Anthozoa</taxon>
        <taxon>Hexacorallia</taxon>
        <taxon>Actiniaria</taxon>
        <taxon>Actiniidae</taxon>
        <taxon>Actinia</taxon>
    </lineage>
</organism>
<dbReference type="RefSeq" id="XP_031554453.1">
    <property type="nucleotide sequence ID" value="XM_031698593.1"/>
</dbReference>
<dbReference type="PANTHER" id="PTHR46065">
    <property type="entry name" value="E3 UBIQUITIN-PROTEIN LIGASE MARCH 2/3 FAMILY MEMBER"/>
    <property type="match status" value="1"/>
</dbReference>
<evidence type="ECO:0000259" key="15">
    <source>
        <dbReference type="PROSITE" id="PS51292"/>
    </source>
</evidence>
<proteinExistence type="predicted"/>
<keyword evidence="8 12" id="KW-1133">Transmembrane helix</keyword>
<evidence type="ECO:0000313" key="17">
    <source>
        <dbReference type="RefSeq" id="XP_031554453.1"/>
    </source>
</evidence>
<keyword evidence="9 12" id="KW-0472">Membrane</keyword>
<dbReference type="GeneID" id="116291421"/>
<accession>A0A6P8HHM9</accession>
<evidence type="ECO:0000256" key="10">
    <source>
        <dbReference type="PROSITE-ProRule" id="PRU00175"/>
    </source>
</evidence>
<protein>
    <submittedName>
        <fullName evidence="17">E3 ubiquitin-protein ligase MARCH1-like isoform X1</fullName>
    </submittedName>
</protein>
<dbReference type="SUPFAM" id="SSF57850">
    <property type="entry name" value="RING/U-box"/>
    <property type="match status" value="1"/>
</dbReference>
<dbReference type="AlphaFoldDB" id="A0A6P8HHM9"/>
<dbReference type="Pfam" id="PF12906">
    <property type="entry name" value="RINGv"/>
    <property type="match status" value="1"/>
</dbReference>
<feature type="domain" description="RING-CH-type" evidence="15">
    <location>
        <begin position="127"/>
        <end position="186"/>
    </location>
</feature>
<dbReference type="GO" id="GO:0016567">
    <property type="term" value="P:protein ubiquitination"/>
    <property type="evidence" value="ECO:0007669"/>
    <property type="project" value="TreeGrafter"/>
</dbReference>
<dbReference type="GO" id="GO:0008270">
    <property type="term" value="F:zinc ion binding"/>
    <property type="evidence" value="ECO:0007669"/>
    <property type="project" value="UniProtKB-KW"/>
</dbReference>
<evidence type="ECO:0000256" key="6">
    <source>
        <dbReference type="ARBA" id="ARBA00022786"/>
    </source>
</evidence>
<name>A0A6P8HHM9_ACTTE</name>
<evidence type="ECO:0000256" key="1">
    <source>
        <dbReference type="ARBA" id="ARBA00004141"/>
    </source>
</evidence>
<evidence type="ECO:0000256" key="9">
    <source>
        <dbReference type="ARBA" id="ARBA00023136"/>
    </source>
</evidence>
<dbReference type="OrthoDB" id="264354at2759"/>
<dbReference type="GO" id="GO:0016020">
    <property type="term" value="C:membrane"/>
    <property type="evidence" value="ECO:0007669"/>
    <property type="project" value="UniProtKB-SubCell"/>
</dbReference>
<dbReference type="KEGG" id="aten:116291421"/>
<keyword evidence="6" id="KW-0833">Ubl conjugation pathway</keyword>
<feature type="compositionally biased region" description="Polar residues" evidence="11">
    <location>
        <begin position="67"/>
        <end position="76"/>
    </location>
</feature>
<feature type="region of interest" description="Disordered" evidence="11">
    <location>
        <begin position="26"/>
        <end position="94"/>
    </location>
</feature>
<feature type="chain" id="PRO_5027763272" evidence="13">
    <location>
        <begin position="20"/>
        <end position="303"/>
    </location>
</feature>
<evidence type="ECO:0000256" key="7">
    <source>
        <dbReference type="ARBA" id="ARBA00022833"/>
    </source>
</evidence>
<evidence type="ECO:0000256" key="13">
    <source>
        <dbReference type="SAM" id="SignalP"/>
    </source>
</evidence>
<evidence type="ECO:0000256" key="8">
    <source>
        <dbReference type="ARBA" id="ARBA00022989"/>
    </source>
</evidence>
<dbReference type="PROSITE" id="PS50089">
    <property type="entry name" value="ZF_RING_2"/>
    <property type="match status" value="1"/>
</dbReference>
<sequence length="303" mass="34431">MIALLHCSFSLSVIILMKAGRIKKQSYKMATTSTKEEDSDGSDKVEARRTGCVVHLVSPYDPPPSSTPEEASQDQVSELAEAEEKTTNSMDQKQNRQQRVFNMMKNLQQFHLEDLMQTEMVGRESLDMSETQCICRICHSAGEEPLVTPCQCAGSAKYVHAHCLLTWFKKAVKNTCELCRCKVAIKKKSKPLAEWRKPEDKPIPVIWFLVFLIGLFLNVFSISVNASELCTTTACVIFYVVNGFGVVLDAAFLYFWWTKCLFYWKKWCALNQDWSIASCPLQATAERPNEERSLRTLQISDIV</sequence>
<keyword evidence="7" id="KW-0862">Zinc</keyword>
<evidence type="ECO:0000313" key="16">
    <source>
        <dbReference type="Proteomes" id="UP000515163"/>
    </source>
</evidence>
<dbReference type="PANTHER" id="PTHR46065:SF3">
    <property type="entry name" value="FI20425P1"/>
    <property type="match status" value="1"/>
</dbReference>
<dbReference type="SMART" id="SM00744">
    <property type="entry name" value="RINGv"/>
    <property type="match status" value="1"/>
</dbReference>
<dbReference type="InterPro" id="IPR013083">
    <property type="entry name" value="Znf_RING/FYVE/PHD"/>
</dbReference>
<gene>
    <name evidence="17" type="primary">LOC116291421</name>
</gene>
<keyword evidence="5 10" id="KW-0863">Zinc-finger</keyword>
<dbReference type="Gene3D" id="3.30.40.10">
    <property type="entry name" value="Zinc/RING finger domain, C3HC4 (zinc finger)"/>
    <property type="match status" value="1"/>
</dbReference>